<dbReference type="EMBL" id="UYSU01034806">
    <property type="protein sequence ID" value="VDL95095.1"/>
    <property type="molecule type" value="Genomic_DNA"/>
</dbReference>
<keyword evidence="2" id="KW-1185">Reference proteome</keyword>
<accession>A0A183SWW2</accession>
<reference evidence="1 2" key="2">
    <citation type="submission" date="2018-11" db="EMBL/GenBank/DDBJ databases">
        <authorList>
            <consortium name="Pathogen Informatics"/>
        </authorList>
    </citation>
    <scope>NUCLEOTIDE SEQUENCE [LARGE SCALE GENOMIC DNA]</scope>
    <source>
        <strain evidence="1 2">NST_G2</strain>
    </source>
</reference>
<name>A0A183SWW2_SCHSO</name>
<sequence>MVISGLSAIIFQPYQIPGAAAPEAQTVNLLGTSLTLYPLRPDLALLPVFDREYEVLYVGAQNSDTGITHQVVPWDYLSSPASIRKAAKAICRPYQIPGAVAPEDQTVDLMGTSLTLYPLRHDLAHLPVIDREYEVSPANSRKEAKDIGRIALLTKTRETEMVISGFLAIISQPYQIPGASAPEVRTSDLLDTRLTLYPLRKVLALLPVFDREYKVSRKAAKDIGRITLPKKTMETGMVICGLLAIISQPYQTPGTAAPEARASVLLGTSLMLYPLRHDLTLLPPYPTHGNAVPEDKTRELLGTSLTLYPQRHELVLLPVLDQEYKLWQNNITEEDKEYRMAISGLLAVISQPYPTPGTAAPDARTRDLLGTSLTRYPLRHDLVLLMVLVQEYKLCPDCSRKAAKDIGSIPLTTKTRDTGMVISCFLAIISQPYTTPGTAAPEAQTRDLFGTGLTLCPLRQKLVLLPVFDQEY</sequence>
<proteinExistence type="predicted"/>
<dbReference type="AlphaFoldDB" id="A0A183SWW2"/>
<evidence type="ECO:0000313" key="2">
    <source>
        <dbReference type="Proteomes" id="UP000275846"/>
    </source>
</evidence>
<evidence type="ECO:0000313" key="1">
    <source>
        <dbReference type="EMBL" id="VDL95095.1"/>
    </source>
</evidence>
<dbReference type="Proteomes" id="UP000275846">
    <property type="component" value="Unassembled WGS sequence"/>
</dbReference>
<reference evidence="3" key="1">
    <citation type="submission" date="2016-06" db="UniProtKB">
        <authorList>
            <consortium name="WormBaseParasite"/>
        </authorList>
    </citation>
    <scope>IDENTIFICATION</scope>
</reference>
<organism evidence="3">
    <name type="scientific">Schistocephalus solidus</name>
    <name type="common">Tapeworm</name>
    <dbReference type="NCBI Taxonomy" id="70667"/>
    <lineage>
        <taxon>Eukaryota</taxon>
        <taxon>Metazoa</taxon>
        <taxon>Spiralia</taxon>
        <taxon>Lophotrochozoa</taxon>
        <taxon>Platyhelminthes</taxon>
        <taxon>Cestoda</taxon>
        <taxon>Eucestoda</taxon>
        <taxon>Diphyllobothriidea</taxon>
        <taxon>Diphyllobothriidae</taxon>
        <taxon>Schistocephalus</taxon>
    </lineage>
</organism>
<protein>
    <submittedName>
        <fullName evidence="3">ORF75</fullName>
    </submittedName>
</protein>
<dbReference type="WBParaSite" id="SSLN_0000904701-mRNA-1">
    <property type="protein sequence ID" value="SSLN_0000904701-mRNA-1"/>
    <property type="gene ID" value="SSLN_0000904701"/>
</dbReference>
<evidence type="ECO:0000313" key="3">
    <source>
        <dbReference type="WBParaSite" id="SSLN_0000904701-mRNA-1"/>
    </source>
</evidence>
<gene>
    <name evidence="1" type="ORF">SSLN_LOCUS8710</name>
</gene>